<evidence type="ECO:0000313" key="1">
    <source>
        <dbReference type="EMBL" id="KIK27031.1"/>
    </source>
</evidence>
<organism evidence="1 2">
    <name type="scientific">Pisolithus microcarpus 441</name>
    <dbReference type="NCBI Taxonomy" id="765257"/>
    <lineage>
        <taxon>Eukaryota</taxon>
        <taxon>Fungi</taxon>
        <taxon>Dikarya</taxon>
        <taxon>Basidiomycota</taxon>
        <taxon>Agaricomycotina</taxon>
        <taxon>Agaricomycetes</taxon>
        <taxon>Agaricomycetidae</taxon>
        <taxon>Boletales</taxon>
        <taxon>Sclerodermatineae</taxon>
        <taxon>Pisolithaceae</taxon>
        <taxon>Pisolithus</taxon>
    </lineage>
</organism>
<dbReference type="SUPFAM" id="SSF53790">
    <property type="entry name" value="Tetrapyrrole methylase"/>
    <property type="match status" value="1"/>
</dbReference>
<accession>A0A0C9ZCR2</accession>
<dbReference type="InterPro" id="IPR035996">
    <property type="entry name" value="4pyrrol_Methylase_sf"/>
</dbReference>
<dbReference type="GO" id="GO:0017183">
    <property type="term" value="P:protein histidyl modification to diphthamide"/>
    <property type="evidence" value="ECO:0007669"/>
    <property type="project" value="InterPro"/>
</dbReference>
<protein>
    <submittedName>
        <fullName evidence="1">Uncharacterized protein</fullName>
    </submittedName>
</protein>
<sequence>MEYPVSRSAARDIPHSGSDLDALLEDLSGSAVSISLALINVTIPTTQSSKDTTCYPIANSGDALIAPLHLYGQVISASPPASFFSTHKDARASLGIAIYYHAWDIASTCFSRGISADGRAGNKGEDGPPRYMFITQAISQLLEVESPHAESVLSLKTRLVVALSRIGCDAGSDNTQQRIVCGTLEQLSEQHSESFGEPFHSLVIVGKRLHHLEAVYMEEYAAFVRVTWYRHRLWRNSQLLTEVKLSCPSPIGHF</sequence>
<dbReference type="GO" id="GO:0008168">
    <property type="term" value="F:methyltransferase activity"/>
    <property type="evidence" value="ECO:0007669"/>
    <property type="project" value="InterPro"/>
</dbReference>
<dbReference type="Proteomes" id="UP000054018">
    <property type="component" value="Unassembled WGS sequence"/>
</dbReference>
<dbReference type="STRING" id="765257.A0A0C9ZCR2"/>
<dbReference type="Gene3D" id="3.30.950.10">
    <property type="entry name" value="Methyltransferase, Cobalt-precorrin-4 Transmethylase, Domain 2"/>
    <property type="match status" value="1"/>
</dbReference>
<dbReference type="AlphaFoldDB" id="A0A0C9ZCR2"/>
<dbReference type="PANTHER" id="PTHR10882">
    <property type="entry name" value="DIPHTHINE SYNTHASE"/>
    <property type="match status" value="1"/>
</dbReference>
<dbReference type="EMBL" id="KN833698">
    <property type="protein sequence ID" value="KIK27031.1"/>
    <property type="molecule type" value="Genomic_DNA"/>
</dbReference>
<dbReference type="OrthoDB" id="2516at2759"/>
<proteinExistence type="predicted"/>
<dbReference type="PANTHER" id="PTHR10882:SF0">
    <property type="entry name" value="DIPHTHINE METHYL ESTER SYNTHASE"/>
    <property type="match status" value="1"/>
</dbReference>
<reference evidence="1 2" key="1">
    <citation type="submission" date="2014-04" db="EMBL/GenBank/DDBJ databases">
        <authorList>
            <consortium name="DOE Joint Genome Institute"/>
            <person name="Kuo A."/>
            <person name="Kohler A."/>
            <person name="Costa M.D."/>
            <person name="Nagy L.G."/>
            <person name="Floudas D."/>
            <person name="Copeland A."/>
            <person name="Barry K.W."/>
            <person name="Cichocki N."/>
            <person name="Veneault-Fourrey C."/>
            <person name="LaButti K."/>
            <person name="Lindquist E.A."/>
            <person name="Lipzen A."/>
            <person name="Lundell T."/>
            <person name="Morin E."/>
            <person name="Murat C."/>
            <person name="Sun H."/>
            <person name="Tunlid A."/>
            <person name="Henrissat B."/>
            <person name="Grigoriev I.V."/>
            <person name="Hibbett D.S."/>
            <person name="Martin F."/>
            <person name="Nordberg H.P."/>
            <person name="Cantor M.N."/>
            <person name="Hua S.X."/>
        </authorList>
    </citation>
    <scope>NUCLEOTIDE SEQUENCE [LARGE SCALE GENOMIC DNA]</scope>
    <source>
        <strain evidence="1 2">441</strain>
    </source>
</reference>
<dbReference type="InterPro" id="IPR004551">
    <property type="entry name" value="Dphthn_synthase"/>
</dbReference>
<name>A0A0C9ZCR2_9AGAM</name>
<evidence type="ECO:0000313" key="2">
    <source>
        <dbReference type="Proteomes" id="UP000054018"/>
    </source>
</evidence>
<dbReference type="HOGENOM" id="CLU_1094655_0_0_1"/>
<gene>
    <name evidence="1" type="ORF">PISMIDRAFT_8554</name>
</gene>
<dbReference type="InterPro" id="IPR014776">
    <property type="entry name" value="4pyrrole_Mease_sub2"/>
</dbReference>
<reference evidence="2" key="2">
    <citation type="submission" date="2015-01" db="EMBL/GenBank/DDBJ databases">
        <title>Evolutionary Origins and Diversification of the Mycorrhizal Mutualists.</title>
        <authorList>
            <consortium name="DOE Joint Genome Institute"/>
            <consortium name="Mycorrhizal Genomics Consortium"/>
            <person name="Kohler A."/>
            <person name="Kuo A."/>
            <person name="Nagy L.G."/>
            <person name="Floudas D."/>
            <person name="Copeland A."/>
            <person name="Barry K.W."/>
            <person name="Cichocki N."/>
            <person name="Veneault-Fourrey C."/>
            <person name="LaButti K."/>
            <person name="Lindquist E.A."/>
            <person name="Lipzen A."/>
            <person name="Lundell T."/>
            <person name="Morin E."/>
            <person name="Murat C."/>
            <person name="Riley R."/>
            <person name="Ohm R."/>
            <person name="Sun H."/>
            <person name="Tunlid A."/>
            <person name="Henrissat B."/>
            <person name="Grigoriev I.V."/>
            <person name="Hibbett D.S."/>
            <person name="Martin F."/>
        </authorList>
    </citation>
    <scope>NUCLEOTIDE SEQUENCE [LARGE SCALE GENOMIC DNA]</scope>
    <source>
        <strain evidence="2">441</strain>
    </source>
</reference>
<keyword evidence="2" id="KW-1185">Reference proteome</keyword>